<proteinExistence type="predicted"/>
<organism evidence="1 2">
    <name type="scientific">Rangifer tarandus platyrhynchus</name>
    <name type="common">Svalbard reindeer</name>
    <dbReference type="NCBI Taxonomy" id="3082113"/>
    <lineage>
        <taxon>Eukaryota</taxon>
        <taxon>Metazoa</taxon>
        <taxon>Chordata</taxon>
        <taxon>Craniata</taxon>
        <taxon>Vertebrata</taxon>
        <taxon>Euteleostomi</taxon>
        <taxon>Mammalia</taxon>
        <taxon>Eutheria</taxon>
        <taxon>Laurasiatheria</taxon>
        <taxon>Artiodactyla</taxon>
        <taxon>Ruminantia</taxon>
        <taxon>Pecora</taxon>
        <taxon>Cervidae</taxon>
        <taxon>Odocoileinae</taxon>
        <taxon>Rangifer</taxon>
    </lineage>
</organism>
<accession>A0ACB1KFQ9</accession>
<name>A0ACB1KFQ9_RANTA</name>
<reference evidence="1" key="1">
    <citation type="submission" date="2025-03" db="EMBL/GenBank/DDBJ databases">
        <authorList>
            <consortium name="ELIXIR-Norway"/>
            <consortium name="Elixir Norway"/>
        </authorList>
    </citation>
    <scope>NUCLEOTIDE SEQUENCE</scope>
</reference>
<feature type="non-terminal residue" evidence="1">
    <location>
        <position position="126"/>
    </location>
</feature>
<comment type="caution">
    <text evidence="1">The sequence shown here is derived from an EMBL/GenBank/DDBJ whole genome shotgun (WGS) entry which is preliminary data.</text>
</comment>
<sequence length="126" mass="13623">KPMTGSSRPAGKFLSFAGGTAAAAPCWRRRAACTTCSNEGSRKRSIQPEVVLRIQAFTAHTAGAATSVASSSAILISTIKQQQQQQQRQQQQQQQQGQEMLFYCSRCTSSSTDSKSSVQEEHRAIA</sequence>
<evidence type="ECO:0000313" key="2">
    <source>
        <dbReference type="Proteomes" id="UP001162501"/>
    </source>
</evidence>
<dbReference type="EMBL" id="CATOBB020000612">
    <property type="protein sequence ID" value="CAM9175036.1"/>
    <property type="molecule type" value="Genomic_DNA"/>
</dbReference>
<evidence type="ECO:0000313" key="1">
    <source>
        <dbReference type="EMBL" id="CAM9175036.1"/>
    </source>
</evidence>
<gene>
    <name evidence="1" type="ORF">MRATA1EN22A_LOCUS29432</name>
</gene>
<feature type="non-terminal residue" evidence="1">
    <location>
        <position position="1"/>
    </location>
</feature>
<dbReference type="Proteomes" id="UP001162501">
    <property type="component" value="Unassembled WGS sequence"/>
</dbReference>
<protein>
    <submittedName>
        <fullName evidence="1">Uncharacterized protein</fullName>
    </submittedName>
</protein>